<dbReference type="EMBL" id="OZ075132">
    <property type="protein sequence ID" value="CAL4983293.1"/>
    <property type="molecule type" value="Genomic_DNA"/>
</dbReference>
<dbReference type="AlphaFoldDB" id="A0ABC9ASG4"/>
<keyword evidence="3" id="KW-1185">Reference proteome</keyword>
<proteinExistence type="predicted"/>
<feature type="region of interest" description="Disordered" evidence="1">
    <location>
        <begin position="1"/>
        <end position="33"/>
    </location>
</feature>
<evidence type="ECO:0000313" key="2">
    <source>
        <dbReference type="EMBL" id="CAL4983292.1"/>
    </source>
</evidence>
<accession>A0ABC9ASG4</accession>
<evidence type="ECO:0000313" key="3">
    <source>
        <dbReference type="Proteomes" id="UP001497457"/>
    </source>
</evidence>
<gene>
    <name evidence="2" type="ORF">URODEC1_LOCUS57004</name>
</gene>
<dbReference type="EMBL" id="OZ075132">
    <property type="protein sequence ID" value="CAL4983292.1"/>
    <property type="molecule type" value="Genomic_DNA"/>
</dbReference>
<name>A0ABC9ASG4_9POAL</name>
<dbReference type="Proteomes" id="UP001497457">
    <property type="component" value="Chromosome 22rd"/>
</dbReference>
<dbReference type="PANTHER" id="PTHR35166:SF20">
    <property type="entry name" value="EXPRESSED PROTEIN"/>
    <property type="match status" value="1"/>
</dbReference>
<dbReference type="PANTHER" id="PTHR35166">
    <property type="entry name" value="OS05G0193700 PROTEIN-RELATED"/>
    <property type="match status" value="1"/>
</dbReference>
<sequence>MMRRGSTKGKGKAAKEAPWSRSVQKEPSGEGVLHLRCPTMDAEAARFWSVGGSVPEDATASKGRPVRKLSNKLIEAAGYSDGGKTTAAAAVPATKVPGGVDEVDKHSDDMAPAAAEEAVVGGEGELTVLSPELVKYILEWEPDPIQDPDEYYEEMTNDPLKCFSQEYIDLSVEILRDLAESSESINAEFRKFQAWARAEFQKKGRVEVDDNFIAQRVLFRQSMQEEWDAIMHQGPFLPAGMKVAGDRVSAPIGSN</sequence>
<feature type="compositionally biased region" description="Basic residues" evidence="1">
    <location>
        <begin position="1"/>
        <end position="12"/>
    </location>
</feature>
<protein>
    <submittedName>
        <fullName evidence="2">Uncharacterized protein</fullName>
    </submittedName>
</protein>
<reference evidence="2 3" key="1">
    <citation type="submission" date="2024-10" db="EMBL/GenBank/DDBJ databases">
        <authorList>
            <person name="Ryan C."/>
        </authorList>
    </citation>
    <scope>NUCLEOTIDE SEQUENCE [LARGE SCALE GENOMIC DNA]</scope>
</reference>
<evidence type="ECO:0000256" key="1">
    <source>
        <dbReference type="SAM" id="MobiDB-lite"/>
    </source>
</evidence>
<organism evidence="2 3">
    <name type="scientific">Urochloa decumbens</name>
    <dbReference type="NCBI Taxonomy" id="240449"/>
    <lineage>
        <taxon>Eukaryota</taxon>
        <taxon>Viridiplantae</taxon>
        <taxon>Streptophyta</taxon>
        <taxon>Embryophyta</taxon>
        <taxon>Tracheophyta</taxon>
        <taxon>Spermatophyta</taxon>
        <taxon>Magnoliopsida</taxon>
        <taxon>Liliopsida</taxon>
        <taxon>Poales</taxon>
        <taxon>Poaceae</taxon>
        <taxon>PACMAD clade</taxon>
        <taxon>Panicoideae</taxon>
        <taxon>Panicodae</taxon>
        <taxon>Paniceae</taxon>
        <taxon>Melinidinae</taxon>
        <taxon>Urochloa</taxon>
    </lineage>
</organism>